<organism evidence="13 14">
    <name type="scientific">Ceratopteris richardii</name>
    <name type="common">Triangle waterfern</name>
    <dbReference type="NCBI Taxonomy" id="49495"/>
    <lineage>
        <taxon>Eukaryota</taxon>
        <taxon>Viridiplantae</taxon>
        <taxon>Streptophyta</taxon>
        <taxon>Embryophyta</taxon>
        <taxon>Tracheophyta</taxon>
        <taxon>Polypodiopsida</taxon>
        <taxon>Polypodiidae</taxon>
        <taxon>Polypodiales</taxon>
        <taxon>Pteridineae</taxon>
        <taxon>Pteridaceae</taxon>
        <taxon>Parkerioideae</taxon>
        <taxon>Ceratopteris</taxon>
    </lineage>
</organism>
<evidence type="ECO:0000256" key="8">
    <source>
        <dbReference type="ARBA" id="ARBA00023221"/>
    </source>
</evidence>
<evidence type="ECO:0000259" key="12">
    <source>
        <dbReference type="PROSITE" id="PS51685"/>
    </source>
</evidence>
<feature type="domain" description="SAM-dependent methyltransferase Erg6/SMT-type" evidence="12">
    <location>
        <begin position="57"/>
        <end position="346"/>
    </location>
</feature>
<dbReference type="OMA" id="AFNKAMH"/>
<keyword evidence="14" id="KW-1185">Reference proteome</keyword>
<dbReference type="Proteomes" id="UP000825935">
    <property type="component" value="Chromosome 5"/>
</dbReference>
<dbReference type="PANTHER" id="PTHR44068">
    <property type="entry name" value="ZGC:194242"/>
    <property type="match status" value="1"/>
</dbReference>
<dbReference type="OrthoDB" id="4310724at2759"/>
<keyword evidence="4 10" id="KW-0949">S-adenosyl-L-methionine</keyword>
<keyword evidence="6" id="KW-0756">Sterol biosynthesis</keyword>
<evidence type="ECO:0000256" key="7">
    <source>
        <dbReference type="ARBA" id="ARBA00023166"/>
    </source>
</evidence>
<keyword evidence="5" id="KW-0752">Steroid biosynthesis</keyword>
<dbReference type="EC" id="2.1.1.-" evidence="11"/>
<keyword evidence="5" id="KW-0443">Lipid metabolism</keyword>
<keyword evidence="5" id="KW-0444">Lipid biosynthesis</keyword>
<evidence type="ECO:0000256" key="3">
    <source>
        <dbReference type="ARBA" id="ARBA00022679"/>
    </source>
</evidence>
<dbReference type="PANTHER" id="PTHR44068:SF1">
    <property type="entry name" value="HYPOTHETICAL LOC100005854"/>
    <property type="match status" value="1"/>
</dbReference>
<gene>
    <name evidence="13" type="ORF">KP509_05G018800</name>
</gene>
<keyword evidence="3 10" id="KW-0808">Transferase</keyword>
<accession>A0A8T2URL0</accession>
<dbReference type="InterPro" id="IPR030384">
    <property type="entry name" value="MeTrfase_SMT"/>
</dbReference>
<evidence type="ECO:0000256" key="6">
    <source>
        <dbReference type="ARBA" id="ARBA00023011"/>
    </source>
</evidence>
<evidence type="ECO:0000256" key="11">
    <source>
        <dbReference type="RuleBase" id="RU362025"/>
    </source>
</evidence>
<comment type="pathway">
    <text evidence="1">Steroid biosynthesis; sterol biosynthesis.</text>
</comment>
<protein>
    <recommendedName>
        <fullName evidence="11">Methyltransferase</fullName>
        <ecNumber evidence="11">2.1.1.-</ecNumber>
    </recommendedName>
</protein>
<comment type="similarity">
    <text evidence="9 10 11">Belongs to the class I-like SAM-binding methyltransferase superfamily. Erg6/SMT family.</text>
</comment>
<dbReference type="CDD" id="cd02440">
    <property type="entry name" value="AdoMet_MTases"/>
    <property type="match status" value="1"/>
</dbReference>
<evidence type="ECO:0000256" key="1">
    <source>
        <dbReference type="ARBA" id="ARBA00004938"/>
    </source>
</evidence>
<keyword evidence="2 10" id="KW-0489">Methyltransferase</keyword>
<dbReference type="Gene3D" id="3.40.50.150">
    <property type="entry name" value="Vaccinia Virus protein VP39"/>
    <property type="match status" value="1"/>
</dbReference>
<dbReference type="InterPro" id="IPR050447">
    <property type="entry name" value="Erg6_SMT_methyltransf"/>
</dbReference>
<dbReference type="SUPFAM" id="SSF53335">
    <property type="entry name" value="S-adenosyl-L-methionine-dependent methyltransferases"/>
    <property type="match status" value="1"/>
</dbReference>
<evidence type="ECO:0000256" key="5">
    <source>
        <dbReference type="ARBA" id="ARBA00022955"/>
    </source>
</evidence>
<reference evidence="13" key="1">
    <citation type="submission" date="2021-08" db="EMBL/GenBank/DDBJ databases">
        <title>WGS assembly of Ceratopteris richardii.</title>
        <authorList>
            <person name="Marchant D.B."/>
            <person name="Chen G."/>
            <person name="Jenkins J."/>
            <person name="Shu S."/>
            <person name="Leebens-Mack J."/>
            <person name="Grimwood J."/>
            <person name="Schmutz J."/>
            <person name="Soltis P."/>
            <person name="Soltis D."/>
            <person name="Chen Z.-H."/>
        </authorList>
    </citation>
    <scope>NUCLEOTIDE SEQUENCE</scope>
    <source>
        <strain evidence="13">Whitten #5841</strain>
        <tissue evidence="13">Leaf</tissue>
    </source>
</reference>
<evidence type="ECO:0000256" key="2">
    <source>
        <dbReference type="ARBA" id="ARBA00022603"/>
    </source>
</evidence>
<dbReference type="GO" id="GO:0032259">
    <property type="term" value="P:methylation"/>
    <property type="evidence" value="ECO:0007669"/>
    <property type="project" value="UniProtKB-KW"/>
</dbReference>
<dbReference type="AlphaFoldDB" id="A0A8T2URL0"/>
<evidence type="ECO:0000256" key="4">
    <source>
        <dbReference type="ARBA" id="ARBA00022691"/>
    </source>
</evidence>
<dbReference type="Pfam" id="PF08498">
    <property type="entry name" value="Sterol_MT_C"/>
    <property type="match status" value="1"/>
</dbReference>
<comment type="caution">
    <text evidence="13">The sequence shown here is derived from an EMBL/GenBank/DDBJ whole genome shotgun (WGS) entry which is preliminary data.</text>
</comment>
<dbReference type="EMBL" id="CM035410">
    <property type="protein sequence ID" value="KAH7436413.1"/>
    <property type="molecule type" value="Genomic_DNA"/>
</dbReference>
<evidence type="ECO:0000256" key="9">
    <source>
        <dbReference type="ARBA" id="ARBA00038188"/>
    </source>
</evidence>
<name>A0A8T2URL0_CERRI</name>
<dbReference type="InterPro" id="IPR013216">
    <property type="entry name" value="Methyltransf_11"/>
</dbReference>
<evidence type="ECO:0000313" key="13">
    <source>
        <dbReference type="EMBL" id="KAH7436413.1"/>
    </source>
</evidence>
<dbReference type="GO" id="GO:0005783">
    <property type="term" value="C:endoplasmic reticulum"/>
    <property type="evidence" value="ECO:0007669"/>
    <property type="project" value="TreeGrafter"/>
</dbReference>
<dbReference type="Pfam" id="PF08241">
    <property type="entry name" value="Methyltransf_11"/>
    <property type="match status" value="1"/>
</dbReference>
<proteinExistence type="inferred from homology"/>
<dbReference type="GO" id="GO:0003838">
    <property type="term" value="F:sterol 24-C-methyltransferase activity"/>
    <property type="evidence" value="ECO:0007669"/>
    <property type="project" value="TreeGrafter"/>
</dbReference>
<evidence type="ECO:0000313" key="14">
    <source>
        <dbReference type="Proteomes" id="UP000825935"/>
    </source>
</evidence>
<keyword evidence="7" id="KW-1207">Sterol metabolism</keyword>
<sequence>MAFLFPQEVLNFRRSFGGTIARSNLEQAVTFYEDLHSVNGGTELKRMENYTSMVNTYYDLATAFYEYGWGQSFHMSTRVYNESFKESIKRHEHYLALRLGLKPGMKVLDVGCGIGGPLREIAAFSGATVIGINNNQHQINRGIALNKQYGMSDRCQFIKGDFMKIPVPDNSFDAAYNIEACCHAPDLVALYKEIYRVLKPGQCVAGYDWCMTNEYDRNNEYHNKVKEEIELGNGLPTVRTTTEYIDALKAAGFRVLMEEDVAVRPNLQCPWYDSVKPKVLSLEGFRRTSLGRFIGRQMLKVLEFSGIAPKGSQEVYNVLERSGDGLYEGGRLGIFTPMLFYIAEKPHHEDI</sequence>
<dbReference type="InterPro" id="IPR029063">
    <property type="entry name" value="SAM-dependent_MTases_sf"/>
</dbReference>
<dbReference type="PROSITE" id="PS51685">
    <property type="entry name" value="SAM_MT_ERG6_SMT"/>
    <property type="match status" value="1"/>
</dbReference>
<dbReference type="GO" id="GO:0016126">
    <property type="term" value="P:sterol biosynthetic process"/>
    <property type="evidence" value="ECO:0007669"/>
    <property type="project" value="UniProtKB-KW"/>
</dbReference>
<evidence type="ECO:0000256" key="10">
    <source>
        <dbReference type="PROSITE-ProRule" id="PRU01022"/>
    </source>
</evidence>
<dbReference type="InterPro" id="IPR013705">
    <property type="entry name" value="Sterol_MeTrfase_C"/>
</dbReference>
<keyword evidence="8" id="KW-0753">Steroid metabolism</keyword>